<dbReference type="Proteomes" id="UP000324800">
    <property type="component" value="Unassembled WGS sequence"/>
</dbReference>
<comment type="caution">
    <text evidence="1">The sequence shown here is derived from an EMBL/GenBank/DDBJ whole genome shotgun (WGS) entry which is preliminary data.</text>
</comment>
<name>A0A5J4VN90_9EUKA</name>
<sequence>MIRLFEPELGRLLYTIGDANKKVAGIIIFYNSPTVIKQRIMGSSTIQVFNRDIQQHEATIDTHRKAVTAVHVTHEECECVCEANPMIR</sequence>
<evidence type="ECO:0000313" key="1">
    <source>
        <dbReference type="EMBL" id="KAA6383846.1"/>
    </source>
</evidence>
<dbReference type="EMBL" id="SNRW01006042">
    <property type="protein sequence ID" value="KAA6383846.1"/>
    <property type="molecule type" value="Genomic_DNA"/>
</dbReference>
<gene>
    <name evidence="1" type="ORF">EZS28_020628</name>
</gene>
<accession>A0A5J4VN90</accession>
<protein>
    <submittedName>
        <fullName evidence="1">Uncharacterized protein</fullName>
    </submittedName>
</protein>
<organism evidence="1 2">
    <name type="scientific">Streblomastix strix</name>
    <dbReference type="NCBI Taxonomy" id="222440"/>
    <lineage>
        <taxon>Eukaryota</taxon>
        <taxon>Metamonada</taxon>
        <taxon>Preaxostyla</taxon>
        <taxon>Oxymonadida</taxon>
        <taxon>Streblomastigidae</taxon>
        <taxon>Streblomastix</taxon>
    </lineage>
</organism>
<reference evidence="1 2" key="1">
    <citation type="submission" date="2019-03" db="EMBL/GenBank/DDBJ databases">
        <title>Single cell metagenomics reveals metabolic interactions within the superorganism composed of flagellate Streblomastix strix and complex community of Bacteroidetes bacteria on its surface.</title>
        <authorList>
            <person name="Treitli S.C."/>
            <person name="Kolisko M."/>
            <person name="Husnik F."/>
            <person name="Keeling P."/>
            <person name="Hampl V."/>
        </authorList>
    </citation>
    <scope>NUCLEOTIDE SEQUENCE [LARGE SCALE GENOMIC DNA]</scope>
    <source>
        <strain evidence="1">ST1C</strain>
    </source>
</reference>
<dbReference type="AlphaFoldDB" id="A0A5J4VN90"/>
<proteinExistence type="predicted"/>
<evidence type="ECO:0000313" key="2">
    <source>
        <dbReference type="Proteomes" id="UP000324800"/>
    </source>
</evidence>